<keyword evidence="3" id="KW-0274">FAD</keyword>
<gene>
    <name evidence="6" type="ORF">AOZ06_40630</name>
</gene>
<keyword evidence="4" id="KW-0560">Oxidoreductase</keyword>
<dbReference type="PANTHER" id="PTHR43400:SF7">
    <property type="entry name" value="FAD-DEPENDENT OXIDOREDUCTASE 2 FAD BINDING DOMAIN-CONTAINING PROTEIN"/>
    <property type="match status" value="1"/>
</dbReference>
<dbReference type="InterPro" id="IPR027477">
    <property type="entry name" value="Succ_DH/fumarate_Rdtase_cat_sf"/>
</dbReference>
<sequence>MQAGATAVAVVDAAPGQLRGGNSSLTKSMRFSWRDSAQLARLLRTSDARLVEELAAGRSEYANEQYLDDWLRVSGGEVDTALIASIIGRSAGAITWMYESGQRWEPRRNPLPGDVPVVLEGGGQGLQDRNFGQFEQLGGKVFHDSAVTDIEVTVDGLYRVKGSGPAFPATCAALVLASGGFQGNERMRERHLGEPWRNVKLRGVPFNKGVPLMAAIAIGADQAGNWAKCHATPQGILLPDHMLPGQMRESHALARYAYPRGIVVNRKGHRFFDEAADHGNLTYVTLGQKILEQPEKVAFQIFDKAVLDARLLPESYLEDPASVVAASIEDGARRLFIDVGNLVETVRAHPGVGTPPYLFVPVVCGLTFTYGGLSGSPNAEVLGGGRPMNGLYATGEIVGGLYDQGYPAGTGLLLTTPEMP</sequence>
<organism evidence="6 7">
    <name type="scientific">Kibdelosporangium phytohabitans</name>
    <dbReference type="NCBI Taxonomy" id="860235"/>
    <lineage>
        <taxon>Bacteria</taxon>
        <taxon>Bacillati</taxon>
        <taxon>Actinomycetota</taxon>
        <taxon>Actinomycetes</taxon>
        <taxon>Pseudonocardiales</taxon>
        <taxon>Pseudonocardiaceae</taxon>
        <taxon>Kibdelosporangium</taxon>
    </lineage>
</organism>
<evidence type="ECO:0000256" key="3">
    <source>
        <dbReference type="ARBA" id="ARBA00022827"/>
    </source>
</evidence>
<dbReference type="Proteomes" id="UP000063699">
    <property type="component" value="Chromosome"/>
</dbReference>
<accession>A0A0N9I823</accession>
<dbReference type="GO" id="GO:0033765">
    <property type="term" value="F:steroid dehydrogenase activity, acting on the CH-CH group of donors"/>
    <property type="evidence" value="ECO:0007669"/>
    <property type="project" value="UniProtKB-ARBA"/>
</dbReference>
<reference evidence="6 7" key="1">
    <citation type="submission" date="2015-07" db="EMBL/GenBank/DDBJ databases">
        <title>Genome sequencing of Kibdelosporangium phytohabitans.</title>
        <authorList>
            <person name="Qin S."/>
            <person name="Xing K."/>
        </authorList>
    </citation>
    <scope>NUCLEOTIDE SEQUENCE [LARGE SCALE GENOMIC DNA]</scope>
    <source>
        <strain evidence="6 7">KLBMP1111</strain>
    </source>
</reference>
<dbReference type="Gene3D" id="3.90.700.10">
    <property type="entry name" value="Succinate dehydrogenase/fumarate reductase flavoprotein, catalytic domain"/>
    <property type="match status" value="1"/>
</dbReference>
<dbReference type="InterPro" id="IPR003953">
    <property type="entry name" value="FAD-dep_OxRdtase_2_FAD-bd"/>
</dbReference>
<evidence type="ECO:0000313" key="7">
    <source>
        <dbReference type="Proteomes" id="UP000063699"/>
    </source>
</evidence>
<dbReference type="SUPFAM" id="SSF56425">
    <property type="entry name" value="Succinate dehydrogenase/fumarate reductase flavoprotein, catalytic domain"/>
    <property type="match status" value="1"/>
</dbReference>
<evidence type="ECO:0000256" key="2">
    <source>
        <dbReference type="ARBA" id="ARBA00022630"/>
    </source>
</evidence>
<comment type="cofactor">
    <cofactor evidence="1">
        <name>FAD</name>
        <dbReference type="ChEBI" id="CHEBI:57692"/>
    </cofactor>
</comment>
<feature type="domain" description="FAD-dependent oxidoreductase 2 FAD-binding" evidence="5">
    <location>
        <begin position="69"/>
        <end position="409"/>
    </location>
</feature>
<evidence type="ECO:0000256" key="4">
    <source>
        <dbReference type="ARBA" id="ARBA00023002"/>
    </source>
</evidence>
<evidence type="ECO:0000313" key="6">
    <source>
        <dbReference type="EMBL" id="ALG12334.1"/>
    </source>
</evidence>
<dbReference type="Pfam" id="PF00890">
    <property type="entry name" value="FAD_binding_2"/>
    <property type="match status" value="1"/>
</dbReference>
<evidence type="ECO:0000259" key="5">
    <source>
        <dbReference type="Pfam" id="PF00890"/>
    </source>
</evidence>
<keyword evidence="7" id="KW-1185">Reference proteome</keyword>
<name>A0A0N9I823_9PSEU</name>
<dbReference type="InterPro" id="IPR036188">
    <property type="entry name" value="FAD/NAD-bd_sf"/>
</dbReference>
<dbReference type="PANTHER" id="PTHR43400">
    <property type="entry name" value="FUMARATE REDUCTASE"/>
    <property type="match status" value="1"/>
</dbReference>
<keyword evidence="2" id="KW-0285">Flavoprotein</keyword>
<protein>
    <submittedName>
        <fullName evidence="6">Tricarballylate dehydrogenase</fullName>
    </submittedName>
</protein>
<dbReference type="KEGG" id="kphy:AOZ06_40630"/>
<dbReference type="InterPro" id="IPR050315">
    <property type="entry name" value="FAD-oxidoreductase_2"/>
</dbReference>
<dbReference type="Gene3D" id="3.50.50.60">
    <property type="entry name" value="FAD/NAD(P)-binding domain"/>
    <property type="match status" value="1"/>
</dbReference>
<proteinExistence type="predicted"/>
<dbReference type="SUPFAM" id="SSF51905">
    <property type="entry name" value="FAD/NAD(P)-binding domain"/>
    <property type="match status" value="1"/>
</dbReference>
<dbReference type="STRING" id="860235.AOZ06_40630"/>
<evidence type="ECO:0000256" key="1">
    <source>
        <dbReference type="ARBA" id="ARBA00001974"/>
    </source>
</evidence>
<dbReference type="EMBL" id="CP012752">
    <property type="protein sequence ID" value="ALG12334.1"/>
    <property type="molecule type" value="Genomic_DNA"/>
</dbReference>
<dbReference type="AlphaFoldDB" id="A0A0N9I823"/>